<dbReference type="HOGENOM" id="CLU_2830566_0_0_1"/>
<proteinExistence type="predicted"/>
<organism evidence="1">
    <name type="scientific">Mustela putorius furo</name>
    <name type="common">European domestic ferret</name>
    <name type="synonym">Mustela furo</name>
    <dbReference type="NCBI Taxonomy" id="9669"/>
    <lineage>
        <taxon>Eukaryota</taxon>
        <taxon>Metazoa</taxon>
        <taxon>Chordata</taxon>
        <taxon>Craniata</taxon>
        <taxon>Vertebrata</taxon>
        <taxon>Euteleostomi</taxon>
        <taxon>Mammalia</taxon>
        <taxon>Eutheria</taxon>
        <taxon>Laurasiatheria</taxon>
        <taxon>Carnivora</taxon>
        <taxon>Caniformia</taxon>
        <taxon>Musteloidea</taxon>
        <taxon>Mustelidae</taxon>
        <taxon>Mustelinae</taxon>
        <taxon>Mustela</taxon>
    </lineage>
</organism>
<dbReference type="STRING" id="9669.ENSMPUP00000014401"/>
<dbReference type="InParanoid" id="M3YSU1"/>
<dbReference type="eggNOG" id="ENOG502S7I2">
    <property type="taxonomic scope" value="Eukaryota"/>
</dbReference>
<dbReference type="Ensembl" id="ENSMPUT00000014633.1">
    <property type="protein sequence ID" value="ENSMPUP00000014401.1"/>
    <property type="gene ID" value="ENSMPUG00000014511.1"/>
</dbReference>
<name>M3YSU1_MUSPF</name>
<dbReference type="AlphaFoldDB" id="M3YSU1"/>
<protein>
    <submittedName>
        <fullName evidence="1">Uncharacterized protein</fullName>
    </submittedName>
</protein>
<evidence type="ECO:0000313" key="1">
    <source>
        <dbReference type="Ensembl" id="ENSMPUP00000014401.1"/>
    </source>
</evidence>
<accession>M3YSU1</accession>
<sequence length="66" mass="7247">MESSSEVKRSTHVITVQPNDKVLTAFPYRPHASLLDFLKGEPKVLGYVVTGCLITGAHEKGKCQAY</sequence>
<reference evidence="1" key="1">
    <citation type="submission" date="2024-06" db="UniProtKB">
        <authorList>
            <consortium name="Ensembl"/>
        </authorList>
    </citation>
    <scope>IDENTIFICATION</scope>
</reference>
<dbReference type="EMBL" id="AEYP01074471">
    <property type="status" value="NOT_ANNOTATED_CDS"/>
    <property type="molecule type" value="Genomic_DNA"/>
</dbReference>